<reference evidence="1" key="1">
    <citation type="journal article" date="2014" name="Front. Microbiol.">
        <title>High frequency of phylogenetically diverse reductive dehalogenase-homologous genes in deep subseafloor sedimentary metagenomes.</title>
        <authorList>
            <person name="Kawai M."/>
            <person name="Futagami T."/>
            <person name="Toyoda A."/>
            <person name="Takaki Y."/>
            <person name="Nishi S."/>
            <person name="Hori S."/>
            <person name="Arai W."/>
            <person name="Tsubouchi T."/>
            <person name="Morono Y."/>
            <person name="Uchiyama I."/>
            <person name="Ito T."/>
            <person name="Fujiyama A."/>
            <person name="Inagaki F."/>
            <person name="Takami H."/>
        </authorList>
    </citation>
    <scope>NUCLEOTIDE SEQUENCE</scope>
    <source>
        <strain evidence="1">Expedition CK06-06</strain>
    </source>
</reference>
<accession>X1K2R9</accession>
<dbReference type="AlphaFoldDB" id="X1K2R9"/>
<name>X1K2R9_9ZZZZ</name>
<gene>
    <name evidence="1" type="ORF">S03H2_67368</name>
</gene>
<sequence>MVEYIRGKKYPHLLPEEVKLWDAFMREHSEEYGRFEYDVHVGMGAPVPPGTSPEMLKMIKATSRKRIDVVGYSTGLITIFEVRPDAGLSVIGSLRGYKRLL</sequence>
<evidence type="ECO:0000313" key="1">
    <source>
        <dbReference type="EMBL" id="GAH76378.1"/>
    </source>
</evidence>
<protein>
    <submittedName>
        <fullName evidence="1">Uncharacterized protein</fullName>
    </submittedName>
</protein>
<proteinExistence type="predicted"/>
<feature type="non-terminal residue" evidence="1">
    <location>
        <position position="101"/>
    </location>
</feature>
<comment type="caution">
    <text evidence="1">The sequence shown here is derived from an EMBL/GenBank/DDBJ whole genome shotgun (WGS) entry which is preliminary data.</text>
</comment>
<dbReference type="EMBL" id="BARU01044092">
    <property type="protein sequence ID" value="GAH76378.1"/>
    <property type="molecule type" value="Genomic_DNA"/>
</dbReference>
<organism evidence="1">
    <name type="scientific">marine sediment metagenome</name>
    <dbReference type="NCBI Taxonomy" id="412755"/>
    <lineage>
        <taxon>unclassified sequences</taxon>
        <taxon>metagenomes</taxon>
        <taxon>ecological metagenomes</taxon>
    </lineage>
</organism>